<reference evidence="3" key="1">
    <citation type="submission" date="2018-11" db="EMBL/GenBank/DDBJ databases">
        <authorList>
            <person name="Grassa J C."/>
        </authorList>
    </citation>
    <scope>NUCLEOTIDE SEQUENCE [LARGE SCALE GENOMIC DNA]</scope>
</reference>
<evidence type="ECO:0000256" key="2">
    <source>
        <dbReference type="SAM" id="Phobius"/>
    </source>
</evidence>
<dbReference type="AlphaFoldDB" id="A0A803QWG9"/>
<reference evidence="3" key="2">
    <citation type="submission" date="2021-03" db="UniProtKB">
        <authorList>
            <consortium name="EnsemblPlants"/>
        </authorList>
    </citation>
    <scope>IDENTIFICATION</scope>
</reference>
<keyword evidence="4" id="KW-1185">Reference proteome</keyword>
<sequence>MRPRFSSFVAHSSSSSSPTDRRLNALARHLIAENSDPSSAMAPVSASPTSASNGLDSVFAHIVQAPEDPILGVFYSILFFFAFMHCVR</sequence>
<evidence type="ECO:0000256" key="1">
    <source>
        <dbReference type="SAM" id="MobiDB-lite"/>
    </source>
</evidence>
<accession>A0A803QWG9</accession>
<name>A0A803QWG9_CANSA</name>
<evidence type="ECO:0000313" key="4">
    <source>
        <dbReference type="Proteomes" id="UP000596661"/>
    </source>
</evidence>
<keyword evidence="2" id="KW-0812">Transmembrane</keyword>
<keyword evidence="2" id="KW-1133">Transmembrane helix</keyword>
<evidence type="ECO:0000313" key="3">
    <source>
        <dbReference type="EnsemblPlants" id="cds.novel_model_2248_5bd9a17a.10.5bd9b136"/>
    </source>
</evidence>
<dbReference type="EnsemblPlants" id="novel_model_2248_5bd9a17a.10.5bd9b136">
    <property type="protein sequence ID" value="cds.novel_model_2248_5bd9a17a.10.5bd9b136"/>
    <property type="gene ID" value="novel_gene_1193_5bd9a17a"/>
</dbReference>
<dbReference type="EMBL" id="UZAU01000073">
    <property type="status" value="NOT_ANNOTATED_CDS"/>
    <property type="molecule type" value="Genomic_DNA"/>
</dbReference>
<feature type="compositionally biased region" description="Low complexity" evidence="1">
    <location>
        <begin position="1"/>
        <end position="17"/>
    </location>
</feature>
<feature type="region of interest" description="Disordered" evidence="1">
    <location>
        <begin position="1"/>
        <end position="20"/>
    </location>
</feature>
<feature type="transmembrane region" description="Helical" evidence="2">
    <location>
        <begin position="69"/>
        <end position="87"/>
    </location>
</feature>
<gene>
    <name evidence="3" type="primary">LOC115697888</name>
</gene>
<organism evidence="3 4">
    <name type="scientific">Cannabis sativa</name>
    <name type="common">Hemp</name>
    <name type="synonym">Marijuana</name>
    <dbReference type="NCBI Taxonomy" id="3483"/>
    <lineage>
        <taxon>Eukaryota</taxon>
        <taxon>Viridiplantae</taxon>
        <taxon>Streptophyta</taxon>
        <taxon>Embryophyta</taxon>
        <taxon>Tracheophyta</taxon>
        <taxon>Spermatophyta</taxon>
        <taxon>Magnoliopsida</taxon>
        <taxon>eudicotyledons</taxon>
        <taxon>Gunneridae</taxon>
        <taxon>Pentapetalae</taxon>
        <taxon>rosids</taxon>
        <taxon>fabids</taxon>
        <taxon>Rosales</taxon>
        <taxon>Cannabaceae</taxon>
        <taxon>Cannabis</taxon>
    </lineage>
</organism>
<proteinExistence type="predicted"/>
<dbReference type="Gramene" id="novel_model_2248_5bd9a17a.10.5bd9b136">
    <property type="protein sequence ID" value="cds.novel_model_2248_5bd9a17a.10.5bd9b136"/>
    <property type="gene ID" value="novel_gene_1193_5bd9a17a"/>
</dbReference>
<dbReference type="Proteomes" id="UP000596661">
    <property type="component" value="Chromosome 1"/>
</dbReference>
<keyword evidence="2" id="KW-0472">Membrane</keyword>
<protein>
    <submittedName>
        <fullName evidence="3">Uncharacterized protein</fullName>
    </submittedName>
</protein>